<dbReference type="Pfam" id="PF00213">
    <property type="entry name" value="OSCP"/>
    <property type="match status" value="1"/>
</dbReference>
<dbReference type="SUPFAM" id="SSF47928">
    <property type="entry name" value="N-terminal domain of the delta subunit of the F1F0-ATP synthase"/>
    <property type="match status" value="1"/>
</dbReference>
<evidence type="ECO:0000256" key="8">
    <source>
        <dbReference type="HAMAP-Rule" id="MF_01416"/>
    </source>
</evidence>
<keyword evidence="3 8" id="KW-0375">Hydrogen ion transport</keyword>
<dbReference type="InterPro" id="IPR020781">
    <property type="entry name" value="ATPase_OSCP/d_CS"/>
</dbReference>
<comment type="function">
    <text evidence="8">F(1)F(0) ATP synthase produces ATP from ADP in the presence of a proton or sodium gradient. F-type ATPases consist of two structural domains, F(1) containing the extramembraneous catalytic core and F(0) containing the membrane proton channel, linked together by a central stalk and a peripheral stalk. During catalysis, ATP synthesis in the catalytic domain of F(1) is coupled via a rotary mechanism of the central stalk subunits to proton translocation.</text>
</comment>
<dbReference type="AlphaFoldDB" id="A0A1V4I5L8"/>
<keyword evidence="4 8" id="KW-0406">Ion transport</keyword>
<gene>
    <name evidence="8 9" type="primary">atpH</name>
    <name evidence="9" type="ORF">CLOTH_15650</name>
</gene>
<sequence length="180" mass="20362">MAKLVATRYANAIFEVGVESNREESFYNELSIILDTINQNEDFFKILKAPLISKQEKKALVENVYNDRASLEIVNFLKILIDKDRIGIIDEIVSVYKELLNENNNILDAVAITAIPMNEDQINELREKLSNSTGKNINLKNEVDSTILGGVLIKMGNEEIDGTLKTKLDKLKEELHQIIA</sequence>
<dbReference type="RefSeq" id="WP_079412805.1">
    <property type="nucleotide sequence ID" value="NZ_MZGW01000006.1"/>
</dbReference>
<dbReference type="Proteomes" id="UP000190140">
    <property type="component" value="Unassembled WGS sequence"/>
</dbReference>
<accession>A0A1V4I5L8</accession>
<dbReference type="Gene3D" id="1.10.520.20">
    <property type="entry name" value="N-terminal domain of the delta subunit of the F1F0-ATP synthase"/>
    <property type="match status" value="1"/>
</dbReference>
<evidence type="ECO:0000256" key="5">
    <source>
        <dbReference type="ARBA" id="ARBA00023136"/>
    </source>
</evidence>
<dbReference type="NCBIfam" id="TIGR01145">
    <property type="entry name" value="ATP_synt_delta"/>
    <property type="match status" value="1"/>
</dbReference>
<dbReference type="OrthoDB" id="9802471at2"/>
<comment type="caution">
    <text evidence="9">The sequence shown here is derived from an EMBL/GenBank/DDBJ whole genome shotgun (WGS) entry which is preliminary data.</text>
</comment>
<dbReference type="STRING" id="29349.CLOTH_15650"/>
<keyword evidence="2 8" id="KW-0813">Transport</keyword>
<dbReference type="HAMAP" id="MF_01416">
    <property type="entry name" value="ATP_synth_delta_bact"/>
    <property type="match status" value="1"/>
</dbReference>
<organism evidence="9 10">
    <name type="scientific">Alkalithermobacter paradoxus</name>
    <dbReference type="NCBI Taxonomy" id="29349"/>
    <lineage>
        <taxon>Bacteria</taxon>
        <taxon>Bacillati</taxon>
        <taxon>Bacillota</taxon>
        <taxon>Clostridia</taxon>
        <taxon>Peptostreptococcales</taxon>
        <taxon>Tepidibacteraceae</taxon>
        <taxon>Alkalithermobacter</taxon>
    </lineage>
</organism>
<evidence type="ECO:0000256" key="3">
    <source>
        <dbReference type="ARBA" id="ARBA00022781"/>
    </source>
</evidence>
<dbReference type="NCBIfam" id="NF004403">
    <property type="entry name" value="PRK05758.2-4"/>
    <property type="match status" value="1"/>
</dbReference>
<dbReference type="PANTHER" id="PTHR11910">
    <property type="entry name" value="ATP SYNTHASE DELTA CHAIN"/>
    <property type="match status" value="1"/>
</dbReference>
<dbReference type="GO" id="GO:0045259">
    <property type="term" value="C:proton-transporting ATP synthase complex"/>
    <property type="evidence" value="ECO:0007669"/>
    <property type="project" value="UniProtKB-KW"/>
</dbReference>
<evidence type="ECO:0000313" key="9">
    <source>
        <dbReference type="EMBL" id="OPJ55262.1"/>
    </source>
</evidence>
<dbReference type="EMBL" id="MZGW01000006">
    <property type="protein sequence ID" value="OPJ55262.1"/>
    <property type="molecule type" value="Genomic_DNA"/>
</dbReference>
<evidence type="ECO:0000256" key="4">
    <source>
        <dbReference type="ARBA" id="ARBA00023065"/>
    </source>
</evidence>
<comment type="function">
    <text evidence="8">This protein is part of the stalk that links CF(0) to CF(1). It either transmits conformational changes from CF(0) to CF(1) or is implicated in proton conduction.</text>
</comment>
<dbReference type="PROSITE" id="PS00389">
    <property type="entry name" value="ATPASE_DELTA"/>
    <property type="match status" value="1"/>
</dbReference>
<keyword evidence="6 8" id="KW-0139">CF(1)</keyword>
<evidence type="ECO:0000313" key="10">
    <source>
        <dbReference type="Proteomes" id="UP000190140"/>
    </source>
</evidence>
<keyword evidence="7 8" id="KW-0066">ATP synthesis</keyword>
<keyword evidence="10" id="KW-1185">Reference proteome</keyword>
<dbReference type="GO" id="GO:0005886">
    <property type="term" value="C:plasma membrane"/>
    <property type="evidence" value="ECO:0007669"/>
    <property type="project" value="UniProtKB-SubCell"/>
</dbReference>
<keyword evidence="8" id="KW-1003">Cell membrane</keyword>
<keyword evidence="5 8" id="KW-0472">Membrane</keyword>
<evidence type="ECO:0000256" key="6">
    <source>
        <dbReference type="ARBA" id="ARBA00023196"/>
    </source>
</evidence>
<dbReference type="InterPro" id="IPR000711">
    <property type="entry name" value="ATPase_OSCP/dsu"/>
</dbReference>
<protein>
    <recommendedName>
        <fullName evidence="8">ATP synthase subunit delta</fullName>
    </recommendedName>
    <alternativeName>
        <fullName evidence="8">ATP synthase F(1) sector subunit delta</fullName>
    </alternativeName>
    <alternativeName>
        <fullName evidence="8">F-type ATPase subunit delta</fullName>
        <shortName evidence="8">F-ATPase subunit delta</shortName>
    </alternativeName>
</protein>
<dbReference type="NCBIfam" id="NF004402">
    <property type="entry name" value="PRK05758.2-2"/>
    <property type="match status" value="1"/>
</dbReference>
<dbReference type="GO" id="GO:0046933">
    <property type="term" value="F:proton-transporting ATP synthase activity, rotational mechanism"/>
    <property type="evidence" value="ECO:0007669"/>
    <property type="project" value="UniProtKB-UniRule"/>
</dbReference>
<evidence type="ECO:0000256" key="7">
    <source>
        <dbReference type="ARBA" id="ARBA00023310"/>
    </source>
</evidence>
<proteinExistence type="inferred from homology"/>
<dbReference type="InterPro" id="IPR026015">
    <property type="entry name" value="ATP_synth_OSCP/delta_N_sf"/>
</dbReference>
<evidence type="ECO:0000256" key="2">
    <source>
        <dbReference type="ARBA" id="ARBA00022448"/>
    </source>
</evidence>
<comment type="subcellular location">
    <subcellularLocation>
        <location evidence="8">Cell membrane</location>
        <topology evidence="8">Peripheral membrane protein</topology>
    </subcellularLocation>
    <subcellularLocation>
        <location evidence="1">Membrane</location>
    </subcellularLocation>
</comment>
<dbReference type="PRINTS" id="PR00125">
    <property type="entry name" value="ATPASEDELTA"/>
</dbReference>
<reference evidence="9 10" key="1">
    <citation type="submission" date="2017-03" db="EMBL/GenBank/DDBJ databases">
        <title>Genome sequence of Clostridium thermoalcaliphilum DSM 7309.</title>
        <authorList>
            <person name="Poehlein A."/>
            <person name="Daniel R."/>
        </authorList>
    </citation>
    <scope>NUCLEOTIDE SEQUENCE [LARGE SCALE GENOMIC DNA]</scope>
    <source>
        <strain evidence="9 10">DSM 7309</strain>
    </source>
</reference>
<evidence type="ECO:0000256" key="1">
    <source>
        <dbReference type="ARBA" id="ARBA00004370"/>
    </source>
</evidence>
<name>A0A1V4I5L8_9FIRM</name>
<comment type="similarity">
    <text evidence="8">Belongs to the ATPase delta chain family.</text>
</comment>